<proteinExistence type="predicted"/>
<keyword evidence="4" id="KW-0012">Acyltransferase</keyword>
<comment type="catalytic activity">
    <reaction evidence="5">
        <text>glycyl-tRNA(Gly) + acetyl-CoA = N-acetylglycyl-tRNA(Gly) + CoA + H(+)</text>
        <dbReference type="Rhea" id="RHEA:81867"/>
        <dbReference type="Rhea" id="RHEA-COMP:9683"/>
        <dbReference type="Rhea" id="RHEA-COMP:19766"/>
        <dbReference type="ChEBI" id="CHEBI:15378"/>
        <dbReference type="ChEBI" id="CHEBI:57287"/>
        <dbReference type="ChEBI" id="CHEBI:57288"/>
        <dbReference type="ChEBI" id="CHEBI:78522"/>
        <dbReference type="ChEBI" id="CHEBI:232036"/>
    </reaction>
</comment>
<evidence type="ECO:0000259" key="6">
    <source>
        <dbReference type="PROSITE" id="PS51186"/>
    </source>
</evidence>
<evidence type="ECO:0000313" key="7">
    <source>
        <dbReference type="EMBL" id="MBA1373254.1"/>
    </source>
</evidence>
<organism evidence="7 8">
    <name type="scientific">Sphingomonas ursincola</name>
    <dbReference type="NCBI Taxonomy" id="56361"/>
    <lineage>
        <taxon>Bacteria</taxon>
        <taxon>Pseudomonadati</taxon>
        <taxon>Pseudomonadota</taxon>
        <taxon>Alphaproteobacteria</taxon>
        <taxon>Sphingomonadales</taxon>
        <taxon>Sphingomonadaceae</taxon>
        <taxon>Sphingomonas</taxon>
    </lineage>
</organism>
<keyword evidence="8" id="KW-1185">Reference proteome</keyword>
<evidence type="ECO:0000256" key="4">
    <source>
        <dbReference type="ARBA" id="ARBA00023315"/>
    </source>
</evidence>
<evidence type="ECO:0000256" key="1">
    <source>
        <dbReference type="ARBA" id="ARBA00022491"/>
    </source>
</evidence>
<dbReference type="EMBL" id="VDES01000001">
    <property type="protein sequence ID" value="MBA1373254.1"/>
    <property type="molecule type" value="Genomic_DNA"/>
</dbReference>
<evidence type="ECO:0000256" key="3">
    <source>
        <dbReference type="ARBA" id="ARBA00022679"/>
    </source>
</evidence>
<dbReference type="PANTHER" id="PTHR36449">
    <property type="entry name" value="ACETYLTRANSFERASE-RELATED"/>
    <property type="match status" value="1"/>
</dbReference>
<dbReference type="PROSITE" id="PS51186">
    <property type="entry name" value="GNAT"/>
    <property type="match status" value="1"/>
</dbReference>
<dbReference type="SUPFAM" id="SSF55729">
    <property type="entry name" value="Acyl-CoA N-acyltransferases (Nat)"/>
    <property type="match status" value="1"/>
</dbReference>
<keyword evidence="2" id="KW-1277">Toxin-antitoxin system</keyword>
<evidence type="ECO:0000313" key="8">
    <source>
        <dbReference type="Proteomes" id="UP000589292"/>
    </source>
</evidence>
<name>A0A7V8U7R2_9SPHN</name>
<dbReference type="InterPro" id="IPR016181">
    <property type="entry name" value="Acyl_CoA_acyltransferase"/>
</dbReference>
<evidence type="ECO:0000256" key="5">
    <source>
        <dbReference type="ARBA" id="ARBA00049880"/>
    </source>
</evidence>
<dbReference type="Gene3D" id="3.40.630.30">
    <property type="match status" value="1"/>
</dbReference>
<dbReference type="RefSeq" id="WP_181266360.1">
    <property type="nucleotide sequence ID" value="NZ_BAAAGB010000002.1"/>
</dbReference>
<accession>A0A7V8U7R2</accession>
<dbReference type="GO" id="GO:0016747">
    <property type="term" value="F:acyltransferase activity, transferring groups other than amino-acyl groups"/>
    <property type="evidence" value="ECO:0007669"/>
    <property type="project" value="InterPro"/>
</dbReference>
<dbReference type="CDD" id="cd04301">
    <property type="entry name" value="NAT_SF"/>
    <property type="match status" value="1"/>
</dbReference>
<dbReference type="AlphaFoldDB" id="A0A7V8U7R2"/>
<keyword evidence="3 7" id="KW-0808">Transferase</keyword>
<dbReference type="InterPro" id="IPR000182">
    <property type="entry name" value="GNAT_dom"/>
</dbReference>
<keyword evidence="1" id="KW-0678">Repressor</keyword>
<feature type="domain" description="N-acetyltransferase" evidence="6">
    <location>
        <begin position="9"/>
        <end position="168"/>
    </location>
</feature>
<reference evidence="7 8" key="1">
    <citation type="journal article" date="1994" name="Int. J. Syst. Bacteriol.">
        <title>Phylogenetic positions of novel aerobic, bacteriochlorophyll a-containing bacteria and description of Roseococcus thiosulfatophilus gen. nov., sp. nov., Erythromicrobium ramosum gen. nov., sp. nov., and Erythrobacter litoralis sp. nov.</title>
        <authorList>
            <person name="Yurkov V."/>
            <person name="Stackebrandt E."/>
            <person name="Holmes A."/>
            <person name="Fuerst J.A."/>
            <person name="Hugenholtz P."/>
            <person name="Golecki J."/>
            <person name="Gad'on N."/>
            <person name="Gorlenko V.M."/>
            <person name="Kompantseva E.I."/>
            <person name="Drews G."/>
        </authorList>
    </citation>
    <scope>NUCLEOTIDE SEQUENCE [LARGE SCALE GENOMIC DNA]</scope>
    <source>
        <strain evidence="7 8">KR-99</strain>
    </source>
</reference>
<dbReference type="Pfam" id="PF13508">
    <property type="entry name" value="Acetyltransf_7"/>
    <property type="match status" value="1"/>
</dbReference>
<protein>
    <submittedName>
        <fullName evidence="7">GNAT family N-acetyltransferase</fullName>
    </submittedName>
</protein>
<evidence type="ECO:0000256" key="2">
    <source>
        <dbReference type="ARBA" id="ARBA00022649"/>
    </source>
</evidence>
<dbReference type="PANTHER" id="PTHR36449:SF1">
    <property type="entry name" value="ACETYLTRANSFERASE"/>
    <property type="match status" value="1"/>
</dbReference>
<sequence length="172" mass="18959">MTAENQSFSAVRKLDASHDVDAFDCGKEPLDRFLQRHALVNQKAGSAQTYVVCREEQRVVGYYSLAVGAVEHADAPSRVGKGLARHPIPVMLLARLAIDRSEQGKGLGKALLKDALLRTGQAADIAGIRALLVHAKDDEARAWYEQFDFESSPTDPYHLFLLMKDLRALLGE</sequence>
<gene>
    <name evidence="7" type="ORF">FG486_02810</name>
</gene>
<comment type="caution">
    <text evidence="7">The sequence shown here is derived from an EMBL/GenBank/DDBJ whole genome shotgun (WGS) entry which is preliminary data.</text>
</comment>
<dbReference type="Proteomes" id="UP000589292">
    <property type="component" value="Unassembled WGS sequence"/>
</dbReference>